<protein>
    <recommendedName>
        <fullName evidence="2">Peptidase S33 tripeptidyl aminopeptidase-like C-terminal domain-containing protein</fullName>
    </recommendedName>
</protein>
<dbReference type="InterPro" id="IPR029058">
    <property type="entry name" value="AB_hydrolase_fold"/>
</dbReference>
<evidence type="ECO:0000313" key="3">
    <source>
        <dbReference type="EMBL" id="GID54982.1"/>
    </source>
</evidence>
<dbReference type="SUPFAM" id="SSF53474">
    <property type="entry name" value="alpha/beta-Hydrolases"/>
    <property type="match status" value="1"/>
</dbReference>
<organism evidence="3 4">
    <name type="scientific">Actinoplanes couchii</name>
    <dbReference type="NCBI Taxonomy" id="403638"/>
    <lineage>
        <taxon>Bacteria</taxon>
        <taxon>Bacillati</taxon>
        <taxon>Actinomycetota</taxon>
        <taxon>Actinomycetes</taxon>
        <taxon>Micromonosporales</taxon>
        <taxon>Micromonosporaceae</taxon>
        <taxon>Actinoplanes</taxon>
    </lineage>
</organism>
<reference evidence="3 4" key="1">
    <citation type="submission" date="2021-01" db="EMBL/GenBank/DDBJ databases">
        <title>Whole genome shotgun sequence of Actinoplanes couchii NBRC 106145.</title>
        <authorList>
            <person name="Komaki H."/>
            <person name="Tamura T."/>
        </authorList>
    </citation>
    <scope>NUCLEOTIDE SEQUENCE [LARGE SCALE GENOMIC DNA]</scope>
    <source>
        <strain evidence="3 4">NBRC 106145</strain>
    </source>
</reference>
<gene>
    <name evidence="3" type="ORF">Aco03nite_033860</name>
</gene>
<evidence type="ECO:0000256" key="1">
    <source>
        <dbReference type="SAM" id="MobiDB-lite"/>
    </source>
</evidence>
<feature type="region of interest" description="Disordered" evidence="1">
    <location>
        <begin position="260"/>
        <end position="312"/>
    </location>
</feature>
<proteinExistence type="predicted"/>
<evidence type="ECO:0000259" key="2">
    <source>
        <dbReference type="Pfam" id="PF08386"/>
    </source>
</evidence>
<dbReference type="EMBL" id="BOMG01000044">
    <property type="protein sequence ID" value="GID54982.1"/>
    <property type="molecule type" value="Genomic_DNA"/>
</dbReference>
<dbReference type="InterPro" id="IPR013595">
    <property type="entry name" value="Pept_S33_TAP-like_C"/>
</dbReference>
<dbReference type="Proteomes" id="UP000612282">
    <property type="component" value="Unassembled WGS sequence"/>
</dbReference>
<dbReference type="RefSeq" id="WP_239145218.1">
    <property type="nucleotide sequence ID" value="NZ_BAAAQE010000029.1"/>
</dbReference>
<name>A0ABQ3X903_9ACTN</name>
<evidence type="ECO:0000313" key="4">
    <source>
        <dbReference type="Proteomes" id="UP000612282"/>
    </source>
</evidence>
<comment type="caution">
    <text evidence="3">The sequence shown here is derived from an EMBL/GenBank/DDBJ whole genome shotgun (WGS) entry which is preliminary data.</text>
</comment>
<dbReference type="Pfam" id="PF08386">
    <property type="entry name" value="Abhydrolase_4"/>
    <property type="match status" value="1"/>
</dbReference>
<feature type="domain" description="Peptidase S33 tripeptidyl aminopeptidase-like C-terminal" evidence="2">
    <location>
        <begin position="157"/>
        <end position="261"/>
    </location>
</feature>
<keyword evidence="4" id="KW-1185">Reference proteome</keyword>
<accession>A0ABQ3X903</accession>
<sequence>MKSADGATKALWEILKRCDVAGEEYCSFAAGNPITNFKSVAAKLRAKPLVIEDETGTFTLTYADFVGGLLSYMYSPYAGEVVTSLISEVAAMQAGGAAAASAKVALRKRYDAGRKAGYDFPYDNSFEAQSAVICTDGKHPKNASGWPAYTAARDLQAPYFGRVWGWLSVQCASKTWTVRDEDAYRGPFNKRTKAPVLIVGNYWDPATNYAASVSASKLTPNSRLLTSDNWGHTAYGTGACATGAIDRYLLTGKVPAAGTKCKADHQPFTEPLSAGEEPDPGADLSTMSAATPGKKLPPVVAPQPVSVLTGTR</sequence>